<dbReference type="EMBL" id="VUAA01000007">
    <property type="protein sequence ID" value="KAA1255157.1"/>
    <property type="molecule type" value="Genomic_DNA"/>
</dbReference>
<evidence type="ECO:0000313" key="2">
    <source>
        <dbReference type="Proteomes" id="UP000323225"/>
    </source>
</evidence>
<protein>
    <submittedName>
        <fullName evidence="1">Uncharacterized protein</fullName>
    </submittedName>
</protein>
<dbReference type="AlphaFoldDB" id="A0A5Q6PJU4"/>
<reference evidence="1 2" key="1">
    <citation type="submission" date="2019-09" db="EMBL/GenBank/DDBJ databases">
        <authorList>
            <person name="Kritzky A."/>
            <person name="Schelkanova E.Y."/>
            <person name="Alkhova Z.V."/>
            <person name="Smirnova N.I."/>
        </authorList>
    </citation>
    <scope>NUCLEOTIDE SEQUENCE [LARGE SCALE GENOMIC DNA]</scope>
    <source>
        <strain evidence="1 2">M1526</strain>
    </source>
</reference>
<evidence type="ECO:0000313" key="1">
    <source>
        <dbReference type="EMBL" id="KAA1255157.1"/>
    </source>
</evidence>
<name>A0A5Q6PJU4_VIBCL</name>
<sequence>MKQNIESAYYSLAGGIKIGNGLSCRLLKETDPDIQNSMLVNSVITTSKYSHIPVSLSSDDGLFWQPCIMLYKDNSPIGYMVFTFNWGSEYMDEGYYQQKLTFELNYIYILPDNRGQSFFSAFIDSFLDCFLEDLHNDLICSRFFNVQLAYHAEYASKEGRCIGSRFVEAFEDFCADHDYEFLDLTDG</sequence>
<comment type="caution">
    <text evidence="1">The sequence shown here is derived from an EMBL/GenBank/DDBJ whole genome shotgun (WGS) entry which is preliminary data.</text>
</comment>
<dbReference type="Proteomes" id="UP000323225">
    <property type="component" value="Unassembled WGS sequence"/>
</dbReference>
<proteinExistence type="predicted"/>
<accession>A0A5Q6PJU4</accession>
<gene>
    <name evidence="1" type="ORF">F0M16_08030</name>
</gene>
<organism evidence="1 2">
    <name type="scientific">Vibrio cholerae</name>
    <dbReference type="NCBI Taxonomy" id="666"/>
    <lineage>
        <taxon>Bacteria</taxon>
        <taxon>Pseudomonadati</taxon>
        <taxon>Pseudomonadota</taxon>
        <taxon>Gammaproteobacteria</taxon>
        <taxon>Vibrionales</taxon>
        <taxon>Vibrionaceae</taxon>
        <taxon>Vibrio</taxon>
    </lineage>
</organism>